<feature type="domain" description="Lactate/malate dehydrogenase C-terminal" evidence="8">
    <location>
        <begin position="168"/>
        <end position="333"/>
    </location>
</feature>
<proteinExistence type="inferred from homology"/>
<dbReference type="EC" id="1.1.1.27" evidence="9"/>
<evidence type="ECO:0000313" key="10">
    <source>
        <dbReference type="Proteomes" id="UP000195569"/>
    </source>
</evidence>
<keyword evidence="3 5" id="KW-0520">NAD</keyword>
<dbReference type="SUPFAM" id="SSF56327">
    <property type="entry name" value="LDH C-terminal domain-like"/>
    <property type="match status" value="1"/>
</dbReference>
<dbReference type="AlphaFoldDB" id="A0A1N7RQ70"/>
<reference evidence="9" key="1">
    <citation type="submission" date="2016-12" db="EMBL/GenBank/DDBJ databases">
        <authorList>
            <person name="Moulin L."/>
        </authorList>
    </citation>
    <scope>NUCLEOTIDE SEQUENCE [LARGE SCALE GENOMIC DNA]</scope>
    <source>
        <strain evidence="9">STM 7183</strain>
    </source>
</reference>
<feature type="binding site" evidence="5">
    <location>
        <position position="118"/>
    </location>
    <ligand>
        <name>NAD(+)</name>
        <dbReference type="ChEBI" id="CHEBI:57540"/>
    </ligand>
</feature>
<feature type="active site" description="Proton acceptor" evidence="4">
    <location>
        <position position="198"/>
    </location>
</feature>
<dbReference type="GO" id="GO:0004459">
    <property type="term" value="F:L-lactate dehydrogenase (NAD+) activity"/>
    <property type="evidence" value="ECO:0007669"/>
    <property type="project" value="UniProtKB-EC"/>
</dbReference>
<evidence type="ECO:0000256" key="3">
    <source>
        <dbReference type="ARBA" id="ARBA00023027"/>
    </source>
</evidence>
<evidence type="ECO:0000259" key="7">
    <source>
        <dbReference type="Pfam" id="PF00056"/>
    </source>
</evidence>
<comment type="similarity">
    <text evidence="6">Belongs to the LDH/MDH superfamily.</text>
</comment>
<dbReference type="PANTHER" id="PTHR43128">
    <property type="entry name" value="L-2-HYDROXYCARBOXYLATE DEHYDROGENASE (NAD(P)(+))"/>
    <property type="match status" value="1"/>
</dbReference>
<accession>A0A1N7RQ70</accession>
<evidence type="ECO:0000259" key="8">
    <source>
        <dbReference type="Pfam" id="PF02866"/>
    </source>
</evidence>
<organism evidence="9 10">
    <name type="scientific">Paraburkholderia piptadeniae</name>
    <dbReference type="NCBI Taxonomy" id="1701573"/>
    <lineage>
        <taxon>Bacteria</taxon>
        <taxon>Pseudomonadati</taxon>
        <taxon>Pseudomonadota</taxon>
        <taxon>Betaproteobacteria</taxon>
        <taxon>Burkholderiales</taxon>
        <taxon>Burkholderiaceae</taxon>
        <taxon>Paraburkholderia</taxon>
    </lineage>
</organism>
<dbReference type="Gene3D" id="3.90.110.10">
    <property type="entry name" value="Lactate dehydrogenase/glycoside hydrolase, family 4, C-terminal"/>
    <property type="match status" value="1"/>
</dbReference>
<dbReference type="InterPro" id="IPR001236">
    <property type="entry name" value="Lactate/malate_DH_N"/>
</dbReference>
<dbReference type="InterPro" id="IPR036291">
    <property type="entry name" value="NAD(P)-bd_dom_sf"/>
</dbReference>
<dbReference type="Proteomes" id="UP000195569">
    <property type="component" value="Unassembled WGS sequence"/>
</dbReference>
<dbReference type="InterPro" id="IPR015955">
    <property type="entry name" value="Lactate_DH/Glyco_Ohase_4_C"/>
</dbReference>
<dbReference type="PIRSF" id="PIRSF000102">
    <property type="entry name" value="Lac_mal_DH"/>
    <property type="match status" value="1"/>
</dbReference>
<dbReference type="EMBL" id="CYGY02000011">
    <property type="protein sequence ID" value="SIT37236.1"/>
    <property type="molecule type" value="Genomic_DNA"/>
</dbReference>
<dbReference type="InterPro" id="IPR022383">
    <property type="entry name" value="Lactate/malate_DH_C"/>
</dbReference>
<comment type="caution">
    <text evidence="9">The sequence shown here is derived from an EMBL/GenBank/DDBJ whole genome shotgun (WGS) entry which is preliminary data.</text>
</comment>
<dbReference type="Pfam" id="PF02866">
    <property type="entry name" value="Ldh_1_C"/>
    <property type="match status" value="1"/>
</dbReference>
<dbReference type="Gene3D" id="3.40.50.720">
    <property type="entry name" value="NAD(P)-binding Rossmann-like Domain"/>
    <property type="match status" value="1"/>
</dbReference>
<comment type="function">
    <text evidence="1">Catalyzes the reversible oxidation of malate to oxaloacetate.</text>
</comment>
<dbReference type="SUPFAM" id="SSF51735">
    <property type="entry name" value="NAD(P)-binding Rossmann-fold domains"/>
    <property type="match status" value="1"/>
</dbReference>
<dbReference type="Pfam" id="PF00056">
    <property type="entry name" value="Ldh_1_N"/>
    <property type="match status" value="1"/>
</dbReference>
<name>A0A1N7RQ70_9BURK</name>
<evidence type="ECO:0000256" key="4">
    <source>
        <dbReference type="PIRSR" id="PIRSR000102-1"/>
    </source>
</evidence>
<keyword evidence="2 6" id="KW-0560">Oxidoreductase</keyword>
<dbReference type="GO" id="GO:0006089">
    <property type="term" value="P:lactate metabolic process"/>
    <property type="evidence" value="ECO:0007669"/>
    <property type="project" value="TreeGrafter"/>
</dbReference>
<dbReference type="PANTHER" id="PTHR43128:SF16">
    <property type="entry name" value="L-LACTATE DEHYDROGENASE"/>
    <property type="match status" value="1"/>
</dbReference>
<gene>
    <name evidence="9" type="primary">ldh</name>
    <name evidence="9" type="ORF">BN2476_110184</name>
</gene>
<feature type="binding site" evidence="5">
    <location>
        <begin position="33"/>
        <end position="38"/>
    </location>
    <ligand>
        <name>NAD(+)</name>
        <dbReference type="ChEBI" id="CHEBI:57540"/>
    </ligand>
</feature>
<evidence type="ECO:0000256" key="6">
    <source>
        <dbReference type="RuleBase" id="RU003369"/>
    </source>
</evidence>
<keyword evidence="10" id="KW-1185">Reference proteome</keyword>
<evidence type="ECO:0000256" key="5">
    <source>
        <dbReference type="PIRSR" id="PIRSR000102-3"/>
    </source>
</evidence>
<sequence length="338" mass="35784">MPLMRWLAPGFSYVIIRKRRGHAMRQPKIVIVGAGLVGGSAALFAAVAIPSAEIVIIDVARVRAEGQVLDLAHAAAFWGHNRFYAGDYDHARDADIVVITAGAGVKPGQTRLDLARTNADIAMEIVDRVAPLAPDAIYVIAANPCDVLAGVVFDHLRCARERVISTGTSLDTGRLRSLLSERLGVVASAIHAYVLGEHGESALIAWSAATVSGMPLETFLARSGKELGPASRDLILRSVHEAAKLIKEGKGATHYGIASAIGRICEAIVHNTDLILTVGIVHAEVEGVPEVCLSLPMVINGGGAQLMAYPELDPAEREALQRSARIVKDATDSVLPRG</sequence>
<feature type="binding site" evidence="5">
    <location>
        <position position="58"/>
    </location>
    <ligand>
        <name>NAD(+)</name>
        <dbReference type="ChEBI" id="CHEBI:57540"/>
    </ligand>
</feature>
<feature type="domain" description="Lactate/malate dehydrogenase N-terminal" evidence="7">
    <location>
        <begin position="28"/>
        <end position="164"/>
    </location>
</feature>
<evidence type="ECO:0000256" key="1">
    <source>
        <dbReference type="ARBA" id="ARBA00003966"/>
    </source>
</evidence>
<dbReference type="PRINTS" id="PR00086">
    <property type="entry name" value="LLDHDRGNASE"/>
</dbReference>
<protein>
    <submittedName>
        <fullName evidence="9">L-lactate dehydrogenase</fullName>
        <ecNumber evidence="9">1.1.1.27</ecNumber>
    </submittedName>
</protein>
<dbReference type="InterPro" id="IPR001557">
    <property type="entry name" value="L-lactate/malate_DH"/>
</dbReference>
<evidence type="ECO:0000256" key="2">
    <source>
        <dbReference type="ARBA" id="ARBA00023002"/>
    </source>
</evidence>
<evidence type="ECO:0000313" key="9">
    <source>
        <dbReference type="EMBL" id="SIT37236.1"/>
    </source>
</evidence>